<dbReference type="EMBL" id="JAOWKY010000002">
    <property type="protein sequence ID" value="MCV2868830.1"/>
    <property type="molecule type" value="Genomic_DNA"/>
</dbReference>
<keyword evidence="3" id="KW-1185">Reference proteome</keyword>
<dbReference type="Pfam" id="PF01575">
    <property type="entry name" value="MaoC_dehydratas"/>
    <property type="match status" value="1"/>
</dbReference>
<dbReference type="Proteomes" id="UP001652542">
    <property type="component" value="Unassembled WGS sequence"/>
</dbReference>
<sequence>MADWTYFDDLKGGERGMTPKVTVTKEMIRAYADLTGDHTPIHIDEEFARKSHFGGIVAHGLFGLALADGLKTQSDLQFPPGASLGWEWDFARPIYAGDELQCTFTVGFMRPTSKPGWGIVHLESELINQKGEVVQRGRHKLMILRNPQAEDAVK</sequence>
<dbReference type="PANTHER" id="PTHR43664">
    <property type="entry name" value="MONOAMINE OXIDASE-RELATED"/>
    <property type="match status" value="1"/>
</dbReference>
<dbReference type="PANTHER" id="PTHR43664:SF1">
    <property type="entry name" value="BETA-METHYLMALYL-COA DEHYDRATASE"/>
    <property type="match status" value="1"/>
</dbReference>
<gene>
    <name evidence="2" type="ORF">OEW28_09340</name>
</gene>
<name>A0ABT2ZCF5_9RHOB</name>
<dbReference type="CDD" id="cd03441">
    <property type="entry name" value="R_hydratase_like"/>
    <property type="match status" value="1"/>
</dbReference>
<evidence type="ECO:0000313" key="3">
    <source>
        <dbReference type="Proteomes" id="UP001652542"/>
    </source>
</evidence>
<accession>A0ABT2ZCF5</accession>
<dbReference type="SUPFAM" id="SSF54637">
    <property type="entry name" value="Thioesterase/thiol ester dehydrase-isomerase"/>
    <property type="match status" value="1"/>
</dbReference>
<comment type="caution">
    <text evidence="2">The sequence shown here is derived from an EMBL/GenBank/DDBJ whole genome shotgun (WGS) entry which is preliminary data.</text>
</comment>
<evidence type="ECO:0000259" key="1">
    <source>
        <dbReference type="Pfam" id="PF01575"/>
    </source>
</evidence>
<dbReference type="InterPro" id="IPR029069">
    <property type="entry name" value="HotDog_dom_sf"/>
</dbReference>
<organism evidence="2 3">
    <name type="scientific">Albidovulum marisflavi</name>
    <dbReference type="NCBI Taxonomy" id="2984159"/>
    <lineage>
        <taxon>Bacteria</taxon>
        <taxon>Pseudomonadati</taxon>
        <taxon>Pseudomonadota</taxon>
        <taxon>Alphaproteobacteria</taxon>
        <taxon>Rhodobacterales</taxon>
        <taxon>Paracoccaceae</taxon>
        <taxon>Albidovulum</taxon>
    </lineage>
</organism>
<feature type="domain" description="MaoC-like" evidence="1">
    <location>
        <begin position="14"/>
        <end position="111"/>
    </location>
</feature>
<evidence type="ECO:0000313" key="2">
    <source>
        <dbReference type="EMBL" id="MCV2868830.1"/>
    </source>
</evidence>
<protein>
    <submittedName>
        <fullName evidence="2">MaoC family dehydratase</fullName>
    </submittedName>
</protein>
<dbReference type="RefSeq" id="WP_263734494.1">
    <property type="nucleotide sequence ID" value="NZ_JAOWKY010000002.1"/>
</dbReference>
<dbReference type="InterPro" id="IPR052342">
    <property type="entry name" value="MCH/BMMD"/>
</dbReference>
<dbReference type="Gene3D" id="3.10.129.10">
    <property type="entry name" value="Hotdog Thioesterase"/>
    <property type="match status" value="1"/>
</dbReference>
<proteinExistence type="predicted"/>
<reference evidence="2 3" key="1">
    <citation type="submission" date="2022-10" db="EMBL/GenBank/DDBJ databases">
        <title>Defluviimonas sp. nov., isolated from ocean surface water.</title>
        <authorList>
            <person name="He W."/>
            <person name="Wang L."/>
            <person name="Zhang D.-F."/>
        </authorList>
    </citation>
    <scope>NUCLEOTIDE SEQUENCE [LARGE SCALE GENOMIC DNA]</scope>
    <source>
        <strain evidence="2 3">WL0002</strain>
    </source>
</reference>
<dbReference type="InterPro" id="IPR002539">
    <property type="entry name" value="MaoC-like_dom"/>
</dbReference>